<gene>
    <name evidence="4" type="ORF">SAMN05216216_11657</name>
</gene>
<evidence type="ECO:0000313" key="4">
    <source>
        <dbReference type="EMBL" id="SDK98534.1"/>
    </source>
</evidence>
<accession>A0A1G9GCR8</accession>
<feature type="domain" description="Cell envelope-related transcriptional attenuator" evidence="3">
    <location>
        <begin position="91"/>
        <end position="235"/>
    </location>
</feature>
<dbReference type="InterPro" id="IPR050922">
    <property type="entry name" value="LytR/CpsA/Psr_CW_biosynth"/>
</dbReference>
<dbReference type="NCBIfam" id="TIGR00350">
    <property type="entry name" value="lytR_cpsA_psr"/>
    <property type="match status" value="1"/>
</dbReference>
<keyword evidence="5" id="KW-1185">Reference proteome</keyword>
<comment type="similarity">
    <text evidence="1">Belongs to the LytR/CpsA/Psr (LCP) family.</text>
</comment>
<dbReference type="EMBL" id="FNFY01000016">
    <property type="protein sequence ID" value="SDK98534.1"/>
    <property type="molecule type" value="Genomic_DNA"/>
</dbReference>
<evidence type="ECO:0000256" key="1">
    <source>
        <dbReference type="ARBA" id="ARBA00006068"/>
    </source>
</evidence>
<dbReference type="Proteomes" id="UP000199008">
    <property type="component" value="Unassembled WGS sequence"/>
</dbReference>
<name>A0A1G9GCR8_9BACL</name>
<dbReference type="STRING" id="576118.SAMN05216216_11657"/>
<organism evidence="4 5">
    <name type="scientific">Lacicoccus qingdaonensis</name>
    <dbReference type="NCBI Taxonomy" id="576118"/>
    <lineage>
        <taxon>Bacteria</taxon>
        <taxon>Bacillati</taxon>
        <taxon>Bacillota</taxon>
        <taxon>Bacilli</taxon>
        <taxon>Bacillales</taxon>
        <taxon>Salinicoccaceae</taxon>
        <taxon>Lacicoccus</taxon>
    </lineage>
</organism>
<evidence type="ECO:0000313" key="5">
    <source>
        <dbReference type="Proteomes" id="UP000199008"/>
    </source>
</evidence>
<reference evidence="5" key="1">
    <citation type="submission" date="2016-10" db="EMBL/GenBank/DDBJ databases">
        <authorList>
            <person name="Varghese N."/>
            <person name="Submissions S."/>
        </authorList>
    </citation>
    <scope>NUCLEOTIDE SEQUENCE [LARGE SCALE GENOMIC DNA]</scope>
    <source>
        <strain evidence="5">CGMCC 1.8895</strain>
    </source>
</reference>
<dbReference type="Pfam" id="PF03816">
    <property type="entry name" value="LytR_cpsA_psr"/>
    <property type="match status" value="1"/>
</dbReference>
<sequence length="320" mass="36081">MRQTRRKGLHPVFTVMIVILLVFILIVGGILAYVYFQLRSTANNMYDAEFEGSQSNLRQAEVEISEGDPISVVLFGTDDDQARNEDMRGRRSDTIMVVTLNPDTGEGNIVSIPRDTQAEIVGRDSVEKINHAYAYGGPMMAKDTVENFLDVPIDYFVSINMDGFTNIIDEVGGISVTSEDTFEQSEYSFQAGETYEMDGEMALAFSRARYDPGSGGDSGRQQRQQQVVQSIADELMSVQTVTNFNDILDVLGENIRTNIQFNEMNELRSTYQEPAQNLDRLLLEGYDERSQEDGLYYFFPDEASYNEVTSELKANLELEE</sequence>
<dbReference type="PANTHER" id="PTHR33392">
    <property type="entry name" value="POLYISOPRENYL-TEICHOIC ACID--PEPTIDOGLYCAN TEICHOIC ACID TRANSFERASE TAGU"/>
    <property type="match status" value="1"/>
</dbReference>
<dbReference type="OrthoDB" id="27330at2"/>
<feature type="transmembrane region" description="Helical" evidence="2">
    <location>
        <begin position="12"/>
        <end position="36"/>
    </location>
</feature>
<evidence type="ECO:0000259" key="3">
    <source>
        <dbReference type="Pfam" id="PF03816"/>
    </source>
</evidence>
<keyword evidence="2" id="KW-0472">Membrane</keyword>
<evidence type="ECO:0000256" key="2">
    <source>
        <dbReference type="SAM" id="Phobius"/>
    </source>
</evidence>
<keyword evidence="2" id="KW-1133">Transmembrane helix</keyword>
<dbReference type="RefSeq" id="WP_092986868.1">
    <property type="nucleotide sequence ID" value="NZ_FNFY01000016.1"/>
</dbReference>
<dbReference type="Gene3D" id="3.40.630.190">
    <property type="entry name" value="LCP protein"/>
    <property type="match status" value="1"/>
</dbReference>
<protein>
    <submittedName>
        <fullName evidence="4">Transcriptional attenuator, LytR family</fullName>
    </submittedName>
</protein>
<keyword evidence="2" id="KW-0812">Transmembrane</keyword>
<dbReference type="InterPro" id="IPR004474">
    <property type="entry name" value="LytR_CpsA_psr"/>
</dbReference>
<dbReference type="AlphaFoldDB" id="A0A1G9GCR8"/>
<proteinExistence type="inferred from homology"/>
<dbReference type="PANTHER" id="PTHR33392:SF6">
    <property type="entry name" value="POLYISOPRENYL-TEICHOIC ACID--PEPTIDOGLYCAN TEICHOIC ACID TRANSFERASE TAGU"/>
    <property type="match status" value="1"/>
</dbReference>